<keyword evidence="3" id="KW-1185">Reference proteome</keyword>
<feature type="domain" description="Transglutaminase-like" evidence="1">
    <location>
        <begin position="173"/>
        <end position="244"/>
    </location>
</feature>
<dbReference type="SUPFAM" id="SSF54001">
    <property type="entry name" value="Cysteine proteinases"/>
    <property type="match status" value="1"/>
</dbReference>
<dbReference type="EMBL" id="JBALHR010000003">
    <property type="protein sequence ID" value="MEH7827820.1"/>
    <property type="molecule type" value="Genomic_DNA"/>
</dbReference>
<dbReference type="PANTHER" id="PTHR33490:SF7">
    <property type="entry name" value="BLR2979 PROTEIN"/>
    <property type="match status" value="1"/>
</dbReference>
<comment type="caution">
    <text evidence="2">The sequence shown here is derived from an EMBL/GenBank/DDBJ whole genome shotgun (WGS) entry which is preliminary data.</text>
</comment>
<dbReference type="InterPro" id="IPR038765">
    <property type="entry name" value="Papain-like_cys_pep_sf"/>
</dbReference>
<proteinExistence type="predicted"/>
<dbReference type="InterPro" id="IPR002931">
    <property type="entry name" value="Transglutaminase-like"/>
</dbReference>
<organism evidence="2 3">
    <name type="scientific">Gemmobacter denitrificans</name>
    <dbReference type="NCBI Taxonomy" id="3123040"/>
    <lineage>
        <taxon>Bacteria</taxon>
        <taxon>Pseudomonadati</taxon>
        <taxon>Pseudomonadota</taxon>
        <taxon>Alphaproteobacteria</taxon>
        <taxon>Rhodobacterales</taxon>
        <taxon>Paracoccaceae</taxon>
        <taxon>Gemmobacter</taxon>
    </lineage>
</organism>
<accession>A0ABU8BSZ5</accession>
<reference evidence="2" key="1">
    <citation type="submission" date="2024-02" db="EMBL/GenBank/DDBJ databases">
        <title>Genome sequences of strain Gemmobacter sp. JM10B15.</title>
        <authorList>
            <person name="Zhang M."/>
        </authorList>
    </citation>
    <scope>NUCLEOTIDE SEQUENCE</scope>
    <source>
        <strain evidence="2">JM10B15</strain>
    </source>
</reference>
<evidence type="ECO:0000313" key="3">
    <source>
        <dbReference type="Proteomes" id="UP001431963"/>
    </source>
</evidence>
<name>A0ABU8BSZ5_9RHOB</name>
<evidence type="ECO:0000259" key="1">
    <source>
        <dbReference type="SMART" id="SM00460"/>
    </source>
</evidence>
<sequence length="300" mass="32007">MRYDIRLTIEYSYAAPSDQVRNLLRLLPADLPGQRVGARVLTITPAPDERRDGADFFGNSVTQVGWHRPVSQLRFDLRAGAERLPAAVPQDGPALVDLAALMAGQGIGPMAPLHFTAPSPRIAPVATIAEFARAALPHAPTVPASIAAVGMALHDAMTFDPDATDVTTAPETAFANRRGVCQDYAQIMVGGLRSMGIPAGYVSGFLRTTPPPGQPRLEGVDAMHGWVMAWAGPELGWLEYDPTNRQWAGEDYVTVARGRDYADAAPVRGALRTAGAHDTRHAVDVIPQEDGAAINLPGRP</sequence>
<dbReference type="PANTHER" id="PTHR33490">
    <property type="entry name" value="BLR5614 PROTEIN-RELATED"/>
    <property type="match status" value="1"/>
</dbReference>
<gene>
    <name evidence="2" type="ORF">V6590_06645</name>
</gene>
<dbReference type="RefSeq" id="WP_335421166.1">
    <property type="nucleotide sequence ID" value="NZ_JBALHR010000003.1"/>
</dbReference>
<dbReference type="Pfam" id="PF01841">
    <property type="entry name" value="Transglut_core"/>
    <property type="match status" value="1"/>
</dbReference>
<dbReference type="InterPro" id="IPR013589">
    <property type="entry name" value="Bac_transglu_N"/>
</dbReference>
<protein>
    <submittedName>
        <fullName evidence="2">Transglutaminase family protein</fullName>
    </submittedName>
</protein>
<dbReference type="Proteomes" id="UP001431963">
    <property type="component" value="Unassembled WGS sequence"/>
</dbReference>
<dbReference type="SMART" id="SM00460">
    <property type="entry name" value="TGc"/>
    <property type="match status" value="1"/>
</dbReference>
<dbReference type="Pfam" id="PF08379">
    <property type="entry name" value="Bact_transglu_N"/>
    <property type="match status" value="1"/>
</dbReference>
<evidence type="ECO:0000313" key="2">
    <source>
        <dbReference type="EMBL" id="MEH7827820.1"/>
    </source>
</evidence>
<dbReference type="Gene3D" id="3.10.620.30">
    <property type="match status" value="1"/>
</dbReference>